<proteinExistence type="predicted"/>
<sequence length="359" mass="39698">MATITFENVRNVNPYYKYDPRVLTGFNAVPNVSYAHKANTIKAILERSNQIPMFIDDVAYWQNEGELPPARQIGPNLQPIHVAPTPPAPPREVRIRLHTTRETISSLARVNDFCFGTISQICHADANHVPGARPYRTVHIELDAWYFENYPLGFCTGMLCHEFAVHPQGTYVLKQRGDDSLDTEDRYKRGGLRGQAYGNPPHAPRVTPSTAGQPDHVFAAHPTSPRHGIYMETVVDVAVSMLDRIDNGPGAGEVTVANRDVTDLFRCYLMDVASIHYTNDHRPKGITDPAGLARCFNSHLQLLTATLNAEAATEPVAARLLTLLPGQTGALSVMKDFGYLFSSMLWGLGPTWSKSTSGF</sequence>
<dbReference type="RefSeq" id="WP_120623740.1">
    <property type="nucleotide sequence ID" value="NZ_RAWG01000011.1"/>
</dbReference>
<dbReference type="EMBL" id="RAWG01000011">
    <property type="protein sequence ID" value="RKH47438.1"/>
    <property type="molecule type" value="Genomic_DNA"/>
</dbReference>
<reference evidence="3" key="1">
    <citation type="submission" date="2018-09" db="EMBL/GenBank/DDBJ databases">
        <authorList>
            <person name="Livingstone P.G."/>
            <person name="Whitworth D.E."/>
        </authorList>
    </citation>
    <scope>NUCLEOTIDE SEQUENCE [LARGE SCALE GENOMIC DNA]</scope>
    <source>
        <strain evidence="3">CA040B</strain>
    </source>
</reference>
<evidence type="ECO:0000256" key="1">
    <source>
        <dbReference type="SAM" id="MobiDB-lite"/>
    </source>
</evidence>
<evidence type="ECO:0000313" key="2">
    <source>
        <dbReference type="EMBL" id="RKH47438.1"/>
    </source>
</evidence>
<name>A0A3A8NT65_9BACT</name>
<accession>A0A3A8NT65</accession>
<organism evidence="2 3">
    <name type="scientific">Corallococcus sicarius</name>
    <dbReference type="NCBI Taxonomy" id="2316726"/>
    <lineage>
        <taxon>Bacteria</taxon>
        <taxon>Pseudomonadati</taxon>
        <taxon>Myxococcota</taxon>
        <taxon>Myxococcia</taxon>
        <taxon>Myxococcales</taxon>
        <taxon>Cystobacterineae</taxon>
        <taxon>Myxococcaceae</taxon>
        <taxon>Corallococcus</taxon>
    </lineage>
</organism>
<protein>
    <submittedName>
        <fullName evidence="2">Uncharacterized protein</fullName>
    </submittedName>
</protein>
<keyword evidence="3" id="KW-1185">Reference proteome</keyword>
<gene>
    <name evidence="2" type="ORF">D7X12_02955</name>
</gene>
<evidence type="ECO:0000313" key="3">
    <source>
        <dbReference type="Proteomes" id="UP000273405"/>
    </source>
</evidence>
<dbReference type="AlphaFoldDB" id="A0A3A8NT65"/>
<feature type="region of interest" description="Disordered" evidence="1">
    <location>
        <begin position="190"/>
        <end position="210"/>
    </location>
</feature>
<dbReference type="Proteomes" id="UP000273405">
    <property type="component" value="Unassembled WGS sequence"/>
</dbReference>
<dbReference type="OrthoDB" id="292792at2"/>
<comment type="caution">
    <text evidence="2">The sequence shown here is derived from an EMBL/GenBank/DDBJ whole genome shotgun (WGS) entry which is preliminary data.</text>
</comment>